<dbReference type="NCBIfam" id="TIGR00487">
    <property type="entry name" value="IF-2"/>
    <property type="match status" value="1"/>
</dbReference>
<dbReference type="InterPro" id="IPR053905">
    <property type="entry name" value="EF-G-like_DII"/>
</dbReference>
<feature type="region of interest" description="Disordered" evidence="11">
    <location>
        <begin position="360"/>
        <end position="380"/>
    </location>
</feature>
<protein>
    <recommendedName>
        <fullName evidence="10">Translation initiation factor IF-2, mitochondrial</fullName>
    </recommendedName>
</protein>
<dbReference type="FunCoup" id="W4KJ55">
    <property type="interactions" value="450"/>
</dbReference>
<dbReference type="Pfam" id="PF00009">
    <property type="entry name" value="GTP_EFTU"/>
    <property type="match status" value="1"/>
</dbReference>
<evidence type="ECO:0000256" key="1">
    <source>
        <dbReference type="ARBA" id="ARBA00004173"/>
    </source>
</evidence>
<dbReference type="Gene3D" id="3.40.50.10050">
    <property type="entry name" value="Translation initiation factor IF- 2, domain 3"/>
    <property type="match status" value="1"/>
</dbReference>
<name>W4KJ55_HETIT</name>
<evidence type="ECO:0000256" key="2">
    <source>
        <dbReference type="ARBA" id="ARBA00007733"/>
    </source>
</evidence>
<dbReference type="InterPro" id="IPR036925">
    <property type="entry name" value="TIF_IF2_dom3_sf"/>
</dbReference>
<evidence type="ECO:0000256" key="7">
    <source>
        <dbReference type="ARBA" id="ARBA00023128"/>
    </source>
</evidence>
<dbReference type="GO" id="GO:0003743">
    <property type="term" value="F:translation initiation factor activity"/>
    <property type="evidence" value="ECO:0007669"/>
    <property type="project" value="UniProtKB-KW"/>
</dbReference>
<keyword evidence="14" id="KW-1185">Reference proteome</keyword>
<evidence type="ECO:0000256" key="10">
    <source>
        <dbReference type="ARBA" id="ARBA00044200"/>
    </source>
</evidence>
<dbReference type="InParanoid" id="W4KJ55"/>
<proteinExistence type="inferred from homology"/>
<dbReference type="SUPFAM" id="SSF52156">
    <property type="entry name" value="Initiation factor IF2/eIF5b, domain 3"/>
    <property type="match status" value="1"/>
</dbReference>
<dbReference type="PROSITE" id="PS51722">
    <property type="entry name" value="G_TR_2"/>
    <property type="match status" value="1"/>
</dbReference>
<dbReference type="HOGENOM" id="CLU_006301_5_2_1"/>
<evidence type="ECO:0000256" key="4">
    <source>
        <dbReference type="ARBA" id="ARBA00022741"/>
    </source>
</evidence>
<dbReference type="KEGG" id="hir:HETIRDRAFT_379841"/>
<dbReference type="CDD" id="cd03702">
    <property type="entry name" value="IF2_mtIF2_II"/>
    <property type="match status" value="1"/>
</dbReference>
<dbReference type="GO" id="GO:0005739">
    <property type="term" value="C:mitochondrion"/>
    <property type="evidence" value="ECO:0007669"/>
    <property type="project" value="UniProtKB-SubCell"/>
</dbReference>
<dbReference type="PANTHER" id="PTHR43381">
    <property type="entry name" value="TRANSLATION INITIATION FACTOR IF-2-RELATED"/>
    <property type="match status" value="1"/>
</dbReference>
<evidence type="ECO:0000256" key="9">
    <source>
        <dbReference type="ARBA" id="ARBA00025162"/>
    </source>
</evidence>
<gene>
    <name evidence="13" type="ORF">HETIRDRAFT_379841</name>
</gene>
<comment type="function">
    <text evidence="9">One of the essential components for the initiation of protein synthesis. Protects formylmethionyl-tRNA from spontaneous hydrolysis and promotes its binding to the 30S ribosomal subunits. Also involved in the hydrolysis of GTP during the formation of the 70S ribosomal complex.</text>
</comment>
<dbReference type="STRING" id="747525.W4KJ55"/>
<dbReference type="InterPro" id="IPR027417">
    <property type="entry name" value="P-loop_NTPase"/>
</dbReference>
<keyword evidence="8" id="KW-0342">GTP-binding</keyword>
<dbReference type="CDD" id="cd03692">
    <property type="entry name" value="mtIF2_IVc"/>
    <property type="match status" value="1"/>
</dbReference>
<dbReference type="Gene3D" id="2.40.30.10">
    <property type="entry name" value="Translation factors"/>
    <property type="match status" value="2"/>
</dbReference>
<dbReference type="Pfam" id="PF11987">
    <property type="entry name" value="IF-2"/>
    <property type="match status" value="1"/>
</dbReference>
<dbReference type="PRINTS" id="PR00315">
    <property type="entry name" value="ELONGATNFCT"/>
</dbReference>
<dbReference type="GO" id="GO:0003924">
    <property type="term" value="F:GTPase activity"/>
    <property type="evidence" value="ECO:0007669"/>
    <property type="project" value="InterPro"/>
</dbReference>
<dbReference type="Gene3D" id="3.40.50.300">
    <property type="entry name" value="P-loop containing nucleotide triphosphate hydrolases"/>
    <property type="match status" value="1"/>
</dbReference>
<dbReference type="InterPro" id="IPR023115">
    <property type="entry name" value="TIF_IF2_dom3"/>
</dbReference>
<dbReference type="CDD" id="cd01887">
    <property type="entry name" value="IF2_eIF5B"/>
    <property type="match status" value="1"/>
</dbReference>
<evidence type="ECO:0000259" key="12">
    <source>
        <dbReference type="PROSITE" id="PS51722"/>
    </source>
</evidence>
<dbReference type="OrthoDB" id="361630at2759"/>
<dbReference type="Proteomes" id="UP000030671">
    <property type="component" value="Unassembled WGS sequence"/>
</dbReference>
<dbReference type="eggNOG" id="KOG1145">
    <property type="taxonomic scope" value="Eukaryota"/>
</dbReference>
<dbReference type="InterPro" id="IPR000178">
    <property type="entry name" value="TF_IF2_bacterial-like"/>
</dbReference>
<keyword evidence="3" id="KW-0396">Initiation factor</keyword>
<dbReference type="RefSeq" id="XP_009542573.1">
    <property type="nucleotide sequence ID" value="XM_009544278.1"/>
</dbReference>
<dbReference type="InterPro" id="IPR044145">
    <property type="entry name" value="IF2_II"/>
</dbReference>
<keyword evidence="4" id="KW-0547">Nucleotide-binding</keyword>
<comment type="similarity">
    <text evidence="2">Belongs to the TRAFAC class translation factor GTPase superfamily. Classic translation factor GTPase family. IF-2 subfamily.</text>
</comment>
<dbReference type="GeneID" id="20671991"/>
<dbReference type="SUPFAM" id="SSF50447">
    <property type="entry name" value="Translation proteins"/>
    <property type="match status" value="2"/>
</dbReference>
<dbReference type="NCBIfam" id="TIGR00231">
    <property type="entry name" value="small_GTP"/>
    <property type="match status" value="1"/>
</dbReference>
<dbReference type="InterPro" id="IPR005225">
    <property type="entry name" value="Small_GTP-bd"/>
</dbReference>
<feature type="domain" description="Tr-type G" evidence="12">
    <location>
        <begin position="56"/>
        <end position="234"/>
    </location>
</feature>
<keyword evidence="5" id="KW-0648">Protein biosynthesis</keyword>
<evidence type="ECO:0000313" key="13">
    <source>
        <dbReference type="EMBL" id="ETW85744.1"/>
    </source>
</evidence>
<organism evidence="13 14">
    <name type="scientific">Heterobasidion irregulare (strain TC 32-1)</name>
    <dbReference type="NCBI Taxonomy" id="747525"/>
    <lineage>
        <taxon>Eukaryota</taxon>
        <taxon>Fungi</taxon>
        <taxon>Dikarya</taxon>
        <taxon>Basidiomycota</taxon>
        <taxon>Agaricomycotina</taxon>
        <taxon>Agaricomycetes</taxon>
        <taxon>Russulales</taxon>
        <taxon>Bondarzewiaceae</taxon>
        <taxon>Heterobasidion</taxon>
        <taxon>Heterobasidion annosum species complex</taxon>
    </lineage>
</organism>
<evidence type="ECO:0000256" key="6">
    <source>
        <dbReference type="ARBA" id="ARBA00022946"/>
    </source>
</evidence>
<keyword evidence="7" id="KW-0496">Mitochondrion</keyword>
<dbReference type="PANTHER" id="PTHR43381:SF20">
    <property type="entry name" value="TRANSLATION INITIATION FACTOR IF-2, MITOCHONDRIAL"/>
    <property type="match status" value="1"/>
</dbReference>
<evidence type="ECO:0000256" key="3">
    <source>
        <dbReference type="ARBA" id="ARBA00022540"/>
    </source>
</evidence>
<accession>W4KJ55</accession>
<dbReference type="InterPro" id="IPR000795">
    <property type="entry name" value="T_Tr_GTP-bd_dom"/>
</dbReference>
<dbReference type="Pfam" id="PF22042">
    <property type="entry name" value="EF-G_D2"/>
    <property type="match status" value="1"/>
</dbReference>
<dbReference type="FunFam" id="3.40.50.10050:FF:000001">
    <property type="entry name" value="Translation initiation factor IF-2"/>
    <property type="match status" value="1"/>
</dbReference>
<sequence>MHEAGMGAEASYDHVLTSEYSVLLAQEFNRNPVINDAAAFDIYPLPPHPNPSSLPLKPPVVAVMGHVDHGKTTLLDTLRSSSVAAGEAGGITQHIGAFSVPLPNSAGGDGLRAITFLDTPGHAAFSAMRARGAGVTDIVVLVVAADDGVMPQTKEVIELAHKEQGKVQLVVAINKIDKPGIDISKVHNALLTEGVQLEAVGGDIPSVEVSGLTGKGLDELLETIATVAEMQDLRAERDCNAHGHILESKVQKGLGPTATVLLTRGCLKAGSHIICGTTFARVRAMTDSSGQAVKEAYPGMAVTVAGWKELPNAGDEVLQGTEQDIKKAVANRERQAEQDATLIDLEAINSHRRLEREQKELEAEAEASGQELTVESDPEGPQELRLVIKGDVSGSIEAVAGAVEGIGNDKARVKIISTGVGEVSESDILRAKAAQGMVVAFSVPVPRAAANAASSNNIPIYSSSIIYEVVDEVQRRVIDLLPSVTERRVKGEATVLQLFDIQLSGKRTKKIAGSRVTNGIVDKTKGAQVVRNGEVVHDGNLDTFRHLKKDITQAAKDMECGISLDGFDDLRVGDLIQVYDLVELPKTL</sequence>
<evidence type="ECO:0000256" key="8">
    <source>
        <dbReference type="ARBA" id="ARBA00023134"/>
    </source>
</evidence>
<evidence type="ECO:0000256" key="11">
    <source>
        <dbReference type="SAM" id="MobiDB-lite"/>
    </source>
</evidence>
<dbReference type="SUPFAM" id="SSF52540">
    <property type="entry name" value="P-loop containing nucleoside triphosphate hydrolases"/>
    <property type="match status" value="1"/>
</dbReference>
<reference evidence="13 14" key="1">
    <citation type="journal article" date="2012" name="New Phytol.">
        <title>Insight into trade-off between wood decay and parasitism from the genome of a fungal forest pathogen.</title>
        <authorList>
            <person name="Olson A."/>
            <person name="Aerts A."/>
            <person name="Asiegbu F."/>
            <person name="Belbahri L."/>
            <person name="Bouzid O."/>
            <person name="Broberg A."/>
            <person name="Canback B."/>
            <person name="Coutinho P.M."/>
            <person name="Cullen D."/>
            <person name="Dalman K."/>
            <person name="Deflorio G."/>
            <person name="van Diepen L.T."/>
            <person name="Dunand C."/>
            <person name="Duplessis S."/>
            <person name="Durling M."/>
            <person name="Gonthier P."/>
            <person name="Grimwood J."/>
            <person name="Fossdal C.G."/>
            <person name="Hansson D."/>
            <person name="Henrissat B."/>
            <person name="Hietala A."/>
            <person name="Himmelstrand K."/>
            <person name="Hoffmeister D."/>
            <person name="Hogberg N."/>
            <person name="James T.Y."/>
            <person name="Karlsson M."/>
            <person name="Kohler A."/>
            <person name="Kues U."/>
            <person name="Lee Y.H."/>
            <person name="Lin Y.C."/>
            <person name="Lind M."/>
            <person name="Lindquist E."/>
            <person name="Lombard V."/>
            <person name="Lucas S."/>
            <person name="Lunden K."/>
            <person name="Morin E."/>
            <person name="Murat C."/>
            <person name="Park J."/>
            <person name="Raffaello T."/>
            <person name="Rouze P."/>
            <person name="Salamov A."/>
            <person name="Schmutz J."/>
            <person name="Solheim H."/>
            <person name="Stahlberg J."/>
            <person name="Velez H."/>
            <person name="de Vries R.P."/>
            <person name="Wiebenga A."/>
            <person name="Woodward S."/>
            <person name="Yakovlev I."/>
            <person name="Garbelotto M."/>
            <person name="Martin F."/>
            <person name="Grigoriev I.V."/>
            <person name="Stenlid J."/>
        </authorList>
    </citation>
    <scope>NUCLEOTIDE SEQUENCE [LARGE SCALE GENOMIC DNA]</scope>
    <source>
        <strain evidence="13 14">TC 32-1</strain>
    </source>
</reference>
<dbReference type="EMBL" id="KI925455">
    <property type="protein sequence ID" value="ETW85744.1"/>
    <property type="molecule type" value="Genomic_DNA"/>
</dbReference>
<keyword evidence="6" id="KW-0809">Transit peptide</keyword>
<dbReference type="FunFam" id="3.40.50.300:FF:000019">
    <property type="entry name" value="Translation initiation factor IF-2"/>
    <property type="match status" value="1"/>
</dbReference>
<dbReference type="InterPro" id="IPR015760">
    <property type="entry name" value="TIF_IF2"/>
</dbReference>
<evidence type="ECO:0000256" key="5">
    <source>
        <dbReference type="ARBA" id="ARBA00022917"/>
    </source>
</evidence>
<dbReference type="FunFam" id="2.40.30.10:FF:000008">
    <property type="entry name" value="Translation initiation factor IF-2"/>
    <property type="match status" value="1"/>
</dbReference>
<dbReference type="AlphaFoldDB" id="W4KJ55"/>
<comment type="subcellular location">
    <subcellularLocation>
        <location evidence="1">Mitochondrion</location>
    </subcellularLocation>
</comment>
<evidence type="ECO:0000313" key="14">
    <source>
        <dbReference type="Proteomes" id="UP000030671"/>
    </source>
</evidence>
<dbReference type="InterPro" id="IPR009000">
    <property type="entry name" value="Transl_B-barrel_sf"/>
</dbReference>
<dbReference type="GO" id="GO:0005525">
    <property type="term" value="F:GTP binding"/>
    <property type="evidence" value="ECO:0007669"/>
    <property type="project" value="UniProtKB-KW"/>
</dbReference>